<keyword evidence="2" id="KW-0472">Membrane</keyword>
<protein>
    <submittedName>
        <fullName evidence="4">Retrovirus-related pol polyprotein LINE-1</fullName>
    </submittedName>
</protein>
<dbReference type="InterPro" id="IPR036691">
    <property type="entry name" value="Endo/exonu/phosph_ase_sf"/>
</dbReference>
<proteinExistence type="predicted"/>
<comment type="caution">
    <text evidence="4">The sequence shown here is derived from an EMBL/GenBank/DDBJ whole genome shotgun (WGS) entry which is preliminary data.</text>
</comment>
<keyword evidence="2" id="KW-0812">Transmembrane</keyword>
<feature type="region of interest" description="Disordered" evidence="1">
    <location>
        <begin position="1"/>
        <end position="43"/>
    </location>
</feature>
<feature type="compositionally biased region" description="Polar residues" evidence="1">
    <location>
        <begin position="9"/>
        <end position="35"/>
    </location>
</feature>
<sequence>MLNQDDETPNSLSTYDNVVESPMQSKKSNNMSPIQPSRPRVSSRLSFFQHTRDSTNSVLHVVPDDDQVGLSTSSNKPRRKGSNVARKTSGQASSQGKRLELADALERHRVDIACFQETKWKGSSNIDGNGYKLWYSGSLTARNGIRVILKACLKDKVIHVIRCSDKIITLTLVIDGEIVNVISAYAPQVGQRGDLNGHIGVATEGYAGVHGGFGYGVRNEEGRAILDFAIAHDLVVVNSHFKKRDHHLVTFQSGGGRGVPCRESYRRTSAGRTEASYLEYANAKDCPIGGLLGPSKTHTGPKGSLCWLCEEVQAYHGDTIKVHGYPTPSTFVAQAKEKAYKDLYKKLNSKDGANDIFRIAKARERRRRDLGDICFIKDEEGRTITDEKEIKKRWGEYFSSVFNARERGDTKRDFCSTALCMAFRLCRMVAFRILLAPFFAFCLPHACMLALRLCALRCCFRLVLPDMCLFLSFASCSCTFARTDFSLDTSYFGGGEYGDLEPEIIETLIQVFDESNDFVKVFTTTKDICIDKEPPEFKIRLYNSGNWMCYHAPNTGSLGAIVYDRAADAVRRVTTKGTGAFAAKYAKKTEALLLAYDGTIAATGCPNGIGVEGSSNGQRWQDAIGKAMGEG</sequence>
<name>A0ABQ4X2S1_9ASTR</name>
<gene>
    <name evidence="4" type="ORF">Tco_0654288</name>
</gene>
<dbReference type="Proteomes" id="UP001151760">
    <property type="component" value="Unassembled WGS sequence"/>
</dbReference>
<evidence type="ECO:0000313" key="4">
    <source>
        <dbReference type="EMBL" id="GJS59504.1"/>
    </source>
</evidence>
<dbReference type="SUPFAM" id="SSF56219">
    <property type="entry name" value="DNase I-like"/>
    <property type="match status" value="1"/>
</dbReference>
<evidence type="ECO:0000256" key="2">
    <source>
        <dbReference type="SAM" id="Phobius"/>
    </source>
</evidence>
<organism evidence="4 5">
    <name type="scientific">Tanacetum coccineum</name>
    <dbReference type="NCBI Taxonomy" id="301880"/>
    <lineage>
        <taxon>Eukaryota</taxon>
        <taxon>Viridiplantae</taxon>
        <taxon>Streptophyta</taxon>
        <taxon>Embryophyta</taxon>
        <taxon>Tracheophyta</taxon>
        <taxon>Spermatophyta</taxon>
        <taxon>Magnoliopsida</taxon>
        <taxon>eudicotyledons</taxon>
        <taxon>Gunneridae</taxon>
        <taxon>Pentapetalae</taxon>
        <taxon>asterids</taxon>
        <taxon>campanulids</taxon>
        <taxon>Asterales</taxon>
        <taxon>Asteraceae</taxon>
        <taxon>Asteroideae</taxon>
        <taxon>Anthemideae</taxon>
        <taxon>Anthemidinae</taxon>
        <taxon>Tanacetum</taxon>
    </lineage>
</organism>
<dbReference type="Pfam" id="PF23754">
    <property type="entry name" value="Beta-prop_IP5PC_F"/>
    <property type="match status" value="1"/>
</dbReference>
<feature type="compositionally biased region" description="Polar residues" evidence="1">
    <location>
        <begin position="85"/>
        <end position="96"/>
    </location>
</feature>
<dbReference type="Gene3D" id="3.60.10.10">
    <property type="entry name" value="Endonuclease/exonuclease/phosphatase"/>
    <property type="match status" value="1"/>
</dbReference>
<feature type="domain" description="IP5PC-F beta-propeller" evidence="3">
    <location>
        <begin position="566"/>
        <end position="622"/>
    </location>
</feature>
<feature type="transmembrane region" description="Helical" evidence="2">
    <location>
        <begin position="429"/>
        <end position="451"/>
    </location>
</feature>
<keyword evidence="2" id="KW-1133">Transmembrane helix</keyword>
<dbReference type="EMBL" id="BQNB010009154">
    <property type="protein sequence ID" value="GJS59504.1"/>
    <property type="molecule type" value="Genomic_DNA"/>
</dbReference>
<evidence type="ECO:0000313" key="5">
    <source>
        <dbReference type="Proteomes" id="UP001151760"/>
    </source>
</evidence>
<keyword evidence="5" id="KW-1185">Reference proteome</keyword>
<dbReference type="InterPro" id="IPR056454">
    <property type="entry name" value="Beta-prop_IP5PC_F"/>
</dbReference>
<dbReference type="PANTHER" id="PTHR23227:SF67">
    <property type="entry name" value="CRANIOFACIAL DEVELOPMENT PROTEIN 2-LIKE"/>
    <property type="match status" value="1"/>
</dbReference>
<dbReference type="InterPro" id="IPR027124">
    <property type="entry name" value="Swc5/CFDP1/2"/>
</dbReference>
<reference evidence="4" key="2">
    <citation type="submission" date="2022-01" db="EMBL/GenBank/DDBJ databases">
        <authorList>
            <person name="Yamashiro T."/>
            <person name="Shiraishi A."/>
            <person name="Satake H."/>
            <person name="Nakayama K."/>
        </authorList>
    </citation>
    <scope>NUCLEOTIDE SEQUENCE</scope>
</reference>
<evidence type="ECO:0000256" key="1">
    <source>
        <dbReference type="SAM" id="MobiDB-lite"/>
    </source>
</evidence>
<feature type="region of interest" description="Disordered" evidence="1">
    <location>
        <begin position="58"/>
        <end position="97"/>
    </location>
</feature>
<evidence type="ECO:0000259" key="3">
    <source>
        <dbReference type="Pfam" id="PF23754"/>
    </source>
</evidence>
<dbReference type="PANTHER" id="PTHR23227">
    <property type="entry name" value="BUCENTAUR RELATED"/>
    <property type="match status" value="1"/>
</dbReference>
<accession>A0ABQ4X2S1</accession>
<reference evidence="4" key="1">
    <citation type="journal article" date="2022" name="Int. J. Mol. Sci.">
        <title>Draft Genome of Tanacetum Coccineum: Genomic Comparison of Closely Related Tanacetum-Family Plants.</title>
        <authorList>
            <person name="Yamashiro T."/>
            <person name="Shiraishi A."/>
            <person name="Nakayama K."/>
            <person name="Satake H."/>
        </authorList>
    </citation>
    <scope>NUCLEOTIDE SEQUENCE</scope>
</reference>